<evidence type="ECO:0000313" key="1">
    <source>
        <dbReference type="EMBL" id="MCM2561348.1"/>
    </source>
</evidence>
<gene>
    <name evidence="1" type="ORF">M8744_04250</name>
</gene>
<sequence length="79" mass="8593">MNDHLPPDARAAHDAMLDAWDALTDSIVKREGAAMEAKARAEGKSATEAAQAAQDHVKGLLIQMTRERARLEAEGARRQ</sequence>
<keyword evidence="2" id="KW-1185">Reference proteome</keyword>
<organism evidence="1 2">
    <name type="scientific">Lutimaribacter degradans</name>
    <dbReference type="NCBI Taxonomy" id="2945989"/>
    <lineage>
        <taxon>Bacteria</taxon>
        <taxon>Pseudomonadati</taxon>
        <taxon>Pseudomonadota</taxon>
        <taxon>Alphaproteobacteria</taxon>
        <taxon>Rhodobacterales</taxon>
        <taxon>Roseobacteraceae</taxon>
        <taxon>Lutimaribacter</taxon>
    </lineage>
</organism>
<name>A0ACC5ZTS6_9RHOB</name>
<evidence type="ECO:0000313" key="2">
    <source>
        <dbReference type="Proteomes" id="UP001203036"/>
    </source>
</evidence>
<proteinExistence type="predicted"/>
<reference evidence="1" key="1">
    <citation type="submission" date="2022-06" db="EMBL/GenBank/DDBJ databases">
        <title>Lutimaribacter sp. EGI FJ00013, a novel bacterium isolated from a salt lake sediment enrichment.</title>
        <authorList>
            <person name="Gao L."/>
            <person name="Fang B.-Z."/>
            <person name="Li W.-J."/>
        </authorList>
    </citation>
    <scope>NUCLEOTIDE SEQUENCE</scope>
    <source>
        <strain evidence="1">EGI FJ00013</strain>
    </source>
</reference>
<accession>A0ACC5ZTS6</accession>
<dbReference type="EMBL" id="JAMQGO010000001">
    <property type="protein sequence ID" value="MCM2561348.1"/>
    <property type="molecule type" value="Genomic_DNA"/>
</dbReference>
<comment type="caution">
    <text evidence="1">The sequence shown here is derived from an EMBL/GenBank/DDBJ whole genome shotgun (WGS) entry which is preliminary data.</text>
</comment>
<dbReference type="Proteomes" id="UP001203036">
    <property type="component" value="Unassembled WGS sequence"/>
</dbReference>
<protein>
    <submittedName>
        <fullName evidence="1">Uncharacterized protein</fullName>
    </submittedName>
</protein>